<sequence>MSTILVAGATGSIGHLVVEEALSEGYTVRALVRDPAKAARILPPATEIAVGDVTRPQTLPAAVEGADAIILTLGSDAGGSSPEDVDYGGVRNLLEALAGRRVRVVLMTAIGDTSRAAGYGHLLDWKRRSERLVRASGLPYTIVRPGWFDYAGPDEHRLVALQGDTRRTGTPADGAVARRQIAQVLVHALSSDAAVGKTFELVAEKGPATEDFDEFFAPLAPDRSGSLDGVRDEENMPLAQEPEQVRADLAAVGGA</sequence>
<keyword evidence="4" id="KW-1185">Reference proteome</keyword>
<feature type="region of interest" description="Disordered" evidence="1">
    <location>
        <begin position="219"/>
        <end position="255"/>
    </location>
</feature>
<dbReference type="Proteomes" id="UP001206924">
    <property type="component" value="Unassembled WGS sequence"/>
</dbReference>
<dbReference type="RefSeq" id="WP_255796474.1">
    <property type="nucleotide sequence ID" value="NZ_CP104263.1"/>
</dbReference>
<comment type="caution">
    <text evidence="3">The sequence shown here is derived from an EMBL/GenBank/DDBJ whole genome shotgun (WGS) entry which is preliminary data.</text>
</comment>
<dbReference type="InterPro" id="IPR016040">
    <property type="entry name" value="NAD(P)-bd_dom"/>
</dbReference>
<dbReference type="SUPFAM" id="SSF51735">
    <property type="entry name" value="NAD(P)-binding Rossmann-fold domains"/>
    <property type="match status" value="1"/>
</dbReference>
<dbReference type="Pfam" id="PF13460">
    <property type="entry name" value="NAD_binding_10"/>
    <property type="match status" value="1"/>
</dbReference>
<accession>A0ABT1NLU7</accession>
<reference evidence="3 4" key="1">
    <citation type="submission" date="2022-07" db="EMBL/GenBank/DDBJ databases">
        <title>Novel species in genus Arthrobacter.</title>
        <authorList>
            <person name="Liu Y."/>
        </authorList>
    </citation>
    <scope>NUCLEOTIDE SEQUENCE [LARGE SCALE GENOMIC DNA]</scope>
    <source>
        <strain evidence="4">zg-Y859</strain>
    </source>
</reference>
<dbReference type="PANTHER" id="PTHR15020">
    <property type="entry name" value="FLAVIN REDUCTASE-RELATED"/>
    <property type="match status" value="1"/>
</dbReference>
<evidence type="ECO:0000259" key="2">
    <source>
        <dbReference type="Pfam" id="PF13460"/>
    </source>
</evidence>
<name>A0ABT1NLU7_9MICC</name>
<dbReference type="InterPro" id="IPR036291">
    <property type="entry name" value="NAD(P)-bd_dom_sf"/>
</dbReference>
<evidence type="ECO:0000256" key="1">
    <source>
        <dbReference type="SAM" id="MobiDB-lite"/>
    </source>
</evidence>
<dbReference type="EMBL" id="JANFLP010000001">
    <property type="protein sequence ID" value="MCQ1948691.1"/>
    <property type="molecule type" value="Genomic_DNA"/>
</dbReference>
<evidence type="ECO:0000313" key="4">
    <source>
        <dbReference type="Proteomes" id="UP001206924"/>
    </source>
</evidence>
<protein>
    <submittedName>
        <fullName evidence="3">SDR family oxidoreductase</fullName>
    </submittedName>
</protein>
<dbReference type="Gene3D" id="3.40.50.720">
    <property type="entry name" value="NAD(P)-binding Rossmann-like Domain"/>
    <property type="match status" value="1"/>
</dbReference>
<dbReference type="PANTHER" id="PTHR15020:SF50">
    <property type="entry name" value="UPF0659 PROTEIN YMR090W"/>
    <property type="match status" value="1"/>
</dbReference>
<dbReference type="CDD" id="cd05243">
    <property type="entry name" value="SDR_a5"/>
    <property type="match status" value="1"/>
</dbReference>
<evidence type="ECO:0000313" key="3">
    <source>
        <dbReference type="EMBL" id="MCQ1948691.1"/>
    </source>
</evidence>
<gene>
    <name evidence="3" type="ORF">NNX28_01950</name>
</gene>
<proteinExistence type="predicted"/>
<feature type="domain" description="NAD(P)-binding" evidence="2">
    <location>
        <begin position="8"/>
        <end position="191"/>
    </location>
</feature>
<organism evidence="3 4">
    <name type="scientific">Arthrobacter jinronghuae</name>
    <dbReference type="NCBI Taxonomy" id="2964609"/>
    <lineage>
        <taxon>Bacteria</taxon>
        <taxon>Bacillati</taxon>
        <taxon>Actinomycetota</taxon>
        <taxon>Actinomycetes</taxon>
        <taxon>Micrococcales</taxon>
        <taxon>Micrococcaceae</taxon>
        <taxon>Arthrobacter</taxon>
    </lineage>
</organism>